<dbReference type="InterPro" id="IPR015443">
    <property type="entry name" value="Aldose_1-epimerase"/>
</dbReference>
<evidence type="ECO:0000256" key="11">
    <source>
        <dbReference type="PIRNR" id="PIRNR005096"/>
    </source>
</evidence>
<organism evidence="12 13">
    <name type="scientific">Mucilaginibacter panaciglaebae</name>
    <dbReference type="NCBI Taxonomy" id="502331"/>
    <lineage>
        <taxon>Bacteria</taxon>
        <taxon>Pseudomonadati</taxon>
        <taxon>Bacteroidota</taxon>
        <taxon>Sphingobacteriia</taxon>
        <taxon>Sphingobacteriales</taxon>
        <taxon>Sphingobacteriaceae</taxon>
        <taxon>Mucilaginibacter</taxon>
    </lineage>
</organism>
<protein>
    <recommendedName>
        <fullName evidence="7 11">Aldose 1-epimerase</fullName>
        <ecNumber evidence="6 11">5.1.3.3</ecNumber>
    </recommendedName>
</protein>
<comment type="pathway">
    <text evidence="3 11">Carbohydrate metabolism; hexose metabolism.</text>
</comment>
<evidence type="ECO:0000256" key="4">
    <source>
        <dbReference type="ARBA" id="ARBA00006206"/>
    </source>
</evidence>
<dbReference type="EMBL" id="BAABCV010000001">
    <property type="protein sequence ID" value="GAA4083885.1"/>
    <property type="molecule type" value="Genomic_DNA"/>
</dbReference>
<dbReference type="RefSeq" id="WP_345100814.1">
    <property type="nucleotide sequence ID" value="NZ_BAABCV010000001.1"/>
</dbReference>
<keyword evidence="10 11" id="KW-0119">Carbohydrate metabolism</keyword>
<evidence type="ECO:0000313" key="13">
    <source>
        <dbReference type="Proteomes" id="UP001500841"/>
    </source>
</evidence>
<dbReference type="CDD" id="cd09019">
    <property type="entry name" value="galactose_mutarotase_like"/>
    <property type="match status" value="1"/>
</dbReference>
<dbReference type="PANTHER" id="PTHR10091:SF0">
    <property type="entry name" value="GALACTOSE MUTAROTASE"/>
    <property type="match status" value="1"/>
</dbReference>
<evidence type="ECO:0000256" key="2">
    <source>
        <dbReference type="ARBA" id="ARBA00001913"/>
    </source>
</evidence>
<evidence type="ECO:0000256" key="8">
    <source>
        <dbReference type="ARBA" id="ARBA00022837"/>
    </source>
</evidence>
<comment type="catalytic activity">
    <reaction evidence="1 11">
        <text>alpha-D-glucose = beta-D-glucose</text>
        <dbReference type="Rhea" id="RHEA:10264"/>
        <dbReference type="ChEBI" id="CHEBI:15903"/>
        <dbReference type="ChEBI" id="CHEBI:17925"/>
        <dbReference type="EC" id="5.1.3.3"/>
    </reaction>
</comment>
<evidence type="ECO:0000256" key="1">
    <source>
        <dbReference type="ARBA" id="ARBA00001614"/>
    </source>
</evidence>
<evidence type="ECO:0000256" key="3">
    <source>
        <dbReference type="ARBA" id="ARBA00005028"/>
    </source>
</evidence>
<dbReference type="InterPro" id="IPR014718">
    <property type="entry name" value="GH-type_carb-bd"/>
</dbReference>
<dbReference type="InterPro" id="IPR011013">
    <property type="entry name" value="Gal_mutarotase_sf_dom"/>
</dbReference>
<proteinExistence type="inferred from homology"/>
<comment type="similarity">
    <text evidence="4 11">Belongs to the aldose epimerase family.</text>
</comment>
<comment type="cofactor">
    <cofactor evidence="2">
        <name>Ca(2+)</name>
        <dbReference type="ChEBI" id="CHEBI:29108"/>
    </cofactor>
</comment>
<evidence type="ECO:0000256" key="9">
    <source>
        <dbReference type="ARBA" id="ARBA00023235"/>
    </source>
</evidence>
<keyword evidence="9 11" id="KW-0413">Isomerase</keyword>
<name>A0ABP7W929_9SPHI</name>
<dbReference type="SUPFAM" id="SSF74650">
    <property type="entry name" value="Galactose mutarotase-like"/>
    <property type="match status" value="1"/>
</dbReference>
<gene>
    <name evidence="12" type="ORF">GCM10022392_00700</name>
</gene>
<evidence type="ECO:0000256" key="7">
    <source>
        <dbReference type="ARBA" id="ARBA00014165"/>
    </source>
</evidence>
<dbReference type="PANTHER" id="PTHR10091">
    <property type="entry name" value="ALDOSE-1-EPIMERASE"/>
    <property type="match status" value="1"/>
</dbReference>
<comment type="subunit">
    <text evidence="5">Monomer.</text>
</comment>
<sequence>MVYNPTAIKIPDASSYNRKIGSQQVELYYLKNDAGMQVVVSNFGAHLIGAWLPDRRGNLTSVILGFDNIEGLALQKNYYGSTVGRYANRIAKGKFTLEGKKYTLPVNNGPNSLHGGVNNFSLKMWQAKQIDSKTIELECFSGHLDEGYPGNLKAKVTYSLTDDNGIVINYEATTDKTTVVNLTNHAYFNLNGEGNGDILYHIVQIVADKYTPVNKTMIPTGEIALVKGTPLDFAQPERIGKRINSDHPQLKIANGYDHNYVLNRHGVHLPVSIVTGDLSGIKLEVFTDQPGLQFYTGNYMAGTNTLRGGVKDKARTGFALETQHFPDSPNKPQFPSTVLRPGEVYKTQTIYKLSV</sequence>
<keyword evidence="8" id="KW-0106">Calcium</keyword>
<dbReference type="Gene3D" id="2.70.98.10">
    <property type="match status" value="1"/>
</dbReference>
<dbReference type="EC" id="5.1.3.3" evidence="6 11"/>
<dbReference type="InterPro" id="IPR008183">
    <property type="entry name" value="Aldose_1/G6P_1-epimerase"/>
</dbReference>
<reference evidence="13" key="1">
    <citation type="journal article" date="2019" name="Int. J. Syst. Evol. Microbiol.">
        <title>The Global Catalogue of Microorganisms (GCM) 10K type strain sequencing project: providing services to taxonomists for standard genome sequencing and annotation.</title>
        <authorList>
            <consortium name="The Broad Institute Genomics Platform"/>
            <consortium name="The Broad Institute Genome Sequencing Center for Infectious Disease"/>
            <person name="Wu L."/>
            <person name="Ma J."/>
        </authorList>
    </citation>
    <scope>NUCLEOTIDE SEQUENCE [LARGE SCALE GENOMIC DNA]</scope>
    <source>
        <strain evidence="13">JCM 17085</strain>
    </source>
</reference>
<evidence type="ECO:0000256" key="10">
    <source>
        <dbReference type="ARBA" id="ARBA00023277"/>
    </source>
</evidence>
<evidence type="ECO:0000256" key="6">
    <source>
        <dbReference type="ARBA" id="ARBA00013185"/>
    </source>
</evidence>
<evidence type="ECO:0000256" key="5">
    <source>
        <dbReference type="ARBA" id="ARBA00011245"/>
    </source>
</evidence>
<accession>A0ABP7W929</accession>
<comment type="caution">
    <text evidence="12">The sequence shown here is derived from an EMBL/GenBank/DDBJ whole genome shotgun (WGS) entry which is preliminary data.</text>
</comment>
<keyword evidence="13" id="KW-1185">Reference proteome</keyword>
<dbReference type="InterPro" id="IPR047215">
    <property type="entry name" value="Galactose_mutarotase-like"/>
</dbReference>
<dbReference type="NCBIfam" id="NF008277">
    <property type="entry name" value="PRK11055.1"/>
    <property type="match status" value="1"/>
</dbReference>
<dbReference type="Pfam" id="PF01263">
    <property type="entry name" value="Aldose_epim"/>
    <property type="match status" value="1"/>
</dbReference>
<dbReference type="PIRSF" id="PIRSF005096">
    <property type="entry name" value="GALM"/>
    <property type="match status" value="1"/>
</dbReference>
<dbReference type="PROSITE" id="PS00545">
    <property type="entry name" value="ALDOSE_1_EPIMERASE"/>
    <property type="match status" value="1"/>
</dbReference>
<dbReference type="Proteomes" id="UP001500841">
    <property type="component" value="Unassembled WGS sequence"/>
</dbReference>
<evidence type="ECO:0000313" key="12">
    <source>
        <dbReference type="EMBL" id="GAA4083885.1"/>
    </source>
</evidence>
<dbReference type="InterPro" id="IPR018052">
    <property type="entry name" value="Ald1_epimerase_CS"/>
</dbReference>